<name>A0A917ZEB4_9GAMM</name>
<protein>
    <recommendedName>
        <fullName evidence="5">Glutathione peroxidase</fullName>
    </recommendedName>
</protein>
<dbReference type="GO" id="GO:0004601">
    <property type="term" value="F:peroxidase activity"/>
    <property type="evidence" value="ECO:0007669"/>
    <property type="project" value="UniProtKB-KW"/>
</dbReference>
<dbReference type="PANTHER" id="PTHR11592:SF44">
    <property type="entry name" value="GLUTATHIONE PEROXIDASE"/>
    <property type="match status" value="1"/>
</dbReference>
<dbReference type="PRINTS" id="PR01011">
    <property type="entry name" value="GLUTPROXDASE"/>
</dbReference>
<reference evidence="7 8" key="1">
    <citation type="journal article" date="2014" name="Int. J. Syst. Evol. Microbiol.">
        <title>Complete genome sequence of Corynebacterium casei LMG S-19264T (=DSM 44701T), isolated from a smear-ripened cheese.</title>
        <authorList>
            <consortium name="US DOE Joint Genome Institute (JGI-PGF)"/>
            <person name="Walter F."/>
            <person name="Albersmeier A."/>
            <person name="Kalinowski J."/>
            <person name="Ruckert C."/>
        </authorList>
    </citation>
    <scope>NUCLEOTIDE SEQUENCE [LARGE SCALE GENOMIC DNA]</scope>
    <source>
        <strain evidence="7 8">CGMCC 1.7286</strain>
    </source>
</reference>
<organism evidence="7 8">
    <name type="scientific">Marinobacterium nitratireducens</name>
    <dbReference type="NCBI Taxonomy" id="518897"/>
    <lineage>
        <taxon>Bacteria</taxon>
        <taxon>Pseudomonadati</taxon>
        <taxon>Pseudomonadota</taxon>
        <taxon>Gammaproteobacteria</taxon>
        <taxon>Oceanospirillales</taxon>
        <taxon>Oceanospirillaceae</taxon>
        <taxon>Marinobacterium</taxon>
    </lineage>
</organism>
<evidence type="ECO:0000256" key="2">
    <source>
        <dbReference type="ARBA" id="ARBA00022559"/>
    </source>
</evidence>
<keyword evidence="2 5" id="KW-0575">Peroxidase</keyword>
<keyword evidence="6" id="KW-0732">Signal</keyword>
<dbReference type="GO" id="GO:0034599">
    <property type="term" value="P:cellular response to oxidative stress"/>
    <property type="evidence" value="ECO:0007669"/>
    <property type="project" value="TreeGrafter"/>
</dbReference>
<dbReference type="CDD" id="cd00340">
    <property type="entry name" value="GSH_Peroxidase"/>
    <property type="match status" value="1"/>
</dbReference>
<dbReference type="AlphaFoldDB" id="A0A917ZEB4"/>
<keyword evidence="3 5" id="KW-0560">Oxidoreductase</keyword>
<evidence type="ECO:0000256" key="5">
    <source>
        <dbReference type="RuleBase" id="RU000499"/>
    </source>
</evidence>
<evidence type="ECO:0000256" key="3">
    <source>
        <dbReference type="ARBA" id="ARBA00023002"/>
    </source>
</evidence>
<dbReference type="PANTHER" id="PTHR11592">
    <property type="entry name" value="GLUTATHIONE PEROXIDASE"/>
    <property type="match status" value="1"/>
</dbReference>
<dbReference type="SUPFAM" id="SSF52833">
    <property type="entry name" value="Thioredoxin-like"/>
    <property type="match status" value="1"/>
</dbReference>
<dbReference type="PROSITE" id="PS00460">
    <property type="entry name" value="GLUTATHIONE_PEROXID_1"/>
    <property type="match status" value="1"/>
</dbReference>
<dbReference type="InterPro" id="IPR000889">
    <property type="entry name" value="Glutathione_peroxidase"/>
</dbReference>
<comment type="caution">
    <text evidence="7">The sequence shown here is derived from an EMBL/GenBank/DDBJ whole genome shotgun (WGS) entry which is preliminary data.</text>
</comment>
<evidence type="ECO:0000313" key="7">
    <source>
        <dbReference type="EMBL" id="GGO81430.1"/>
    </source>
</evidence>
<evidence type="ECO:0000256" key="1">
    <source>
        <dbReference type="ARBA" id="ARBA00006926"/>
    </source>
</evidence>
<evidence type="ECO:0000313" key="8">
    <source>
        <dbReference type="Proteomes" id="UP000599578"/>
    </source>
</evidence>
<dbReference type="PROSITE" id="PS51355">
    <property type="entry name" value="GLUTATHIONE_PEROXID_3"/>
    <property type="match status" value="1"/>
</dbReference>
<proteinExistence type="inferred from homology"/>
<dbReference type="PIRSF" id="PIRSF000303">
    <property type="entry name" value="Glutathion_perox"/>
    <property type="match status" value="1"/>
</dbReference>
<evidence type="ECO:0000256" key="4">
    <source>
        <dbReference type="PIRSR" id="PIRSR000303-1"/>
    </source>
</evidence>
<evidence type="ECO:0000256" key="6">
    <source>
        <dbReference type="SAM" id="SignalP"/>
    </source>
</evidence>
<dbReference type="Gene3D" id="3.40.30.10">
    <property type="entry name" value="Glutaredoxin"/>
    <property type="match status" value="1"/>
</dbReference>
<keyword evidence="8" id="KW-1185">Reference proteome</keyword>
<dbReference type="RefSeq" id="WP_188860483.1">
    <property type="nucleotide sequence ID" value="NZ_BMLT01000004.1"/>
</dbReference>
<feature type="chain" id="PRO_5036918216" description="Glutathione peroxidase" evidence="6">
    <location>
        <begin position="20"/>
        <end position="184"/>
    </location>
</feature>
<dbReference type="EMBL" id="BMLT01000004">
    <property type="protein sequence ID" value="GGO81430.1"/>
    <property type="molecule type" value="Genomic_DNA"/>
</dbReference>
<comment type="similarity">
    <text evidence="1 5">Belongs to the glutathione peroxidase family.</text>
</comment>
<feature type="active site" evidence="4">
    <location>
        <position position="58"/>
    </location>
</feature>
<sequence length="184" mass="20332">MHALFTGLLMGLISGPLMAGCPALLDHDLRKLAGEETVNLCEAYSGKVLLVVNTASKCGFTDQYEGLEALYDEYGTSGLVVLGFPSNDFAGQEPGTEAEIKDFCRSTYSVQFPMFAKTVVRGEEISPFWRDLVAASDSPPRWNFYKYLIDRDGNFVAAFGSRTEPDDPELMDRIRQLLADVDQP</sequence>
<gene>
    <name evidence="7" type="primary">btuE</name>
    <name evidence="7" type="ORF">GCM10011348_20450</name>
</gene>
<dbReference type="Pfam" id="PF00255">
    <property type="entry name" value="GSHPx"/>
    <property type="match status" value="1"/>
</dbReference>
<accession>A0A917ZEB4</accession>
<dbReference type="Proteomes" id="UP000599578">
    <property type="component" value="Unassembled WGS sequence"/>
</dbReference>
<feature type="signal peptide" evidence="6">
    <location>
        <begin position="1"/>
        <end position="19"/>
    </location>
</feature>
<dbReference type="InterPro" id="IPR036249">
    <property type="entry name" value="Thioredoxin-like_sf"/>
</dbReference>
<dbReference type="InterPro" id="IPR029759">
    <property type="entry name" value="GPX_AS"/>
</dbReference>